<proteinExistence type="predicted"/>
<reference evidence="1" key="2">
    <citation type="journal article" date="2015" name="Fish Shellfish Immunol.">
        <title>Early steps in the European eel (Anguilla anguilla)-Vibrio vulnificus interaction in the gills: Role of the RtxA13 toxin.</title>
        <authorList>
            <person name="Callol A."/>
            <person name="Pajuelo D."/>
            <person name="Ebbesson L."/>
            <person name="Teles M."/>
            <person name="MacKenzie S."/>
            <person name="Amaro C."/>
        </authorList>
    </citation>
    <scope>NUCLEOTIDE SEQUENCE</scope>
</reference>
<organism evidence="1">
    <name type="scientific">Anguilla anguilla</name>
    <name type="common">European freshwater eel</name>
    <name type="synonym">Muraena anguilla</name>
    <dbReference type="NCBI Taxonomy" id="7936"/>
    <lineage>
        <taxon>Eukaryota</taxon>
        <taxon>Metazoa</taxon>
        <taxon>Chordata</taxon>
        <taxon>Craniata</taxon>
        <taxon>Vertebrata</taxon>
        <taxon>Euteleostomi</taxon>
        <taxon>Actinopterygii</taxon>
        <taxon>Neopterygii</taxon>
        <taxon>Teleostei</taxon>
        <taxon>Anguilliformes</taxon>
        <taxon>Anguillidae</taxon>
        <taxon>Anguilla</taxon>
    </lineage>
</organism>
<accession>A0A0E9UE86</accession>
<protein>
    <submittedName>
        <fullName evidence="1">Uncharacterized protein</fullName>
    </submittedName>
</protein>
<dbReference type="EMBL" id="GBXM01044480">
    <property type="protein sequence ID" value="JAH64097.1"/>
    <property type="molecule type" value="Transcribed_RNA"/>
</dbReference>
<name>A0A0E9UE86_ANGAN</name>
<reference evidence="1" key="1">
    <citation type="submission" date="2014-11" db="EMBL/GenBank/DDBJ databases">
        <authorList>
            <person name="Amaro Gonzalez C."/>
        </authorList>
    </citation>
    <scope>NUCLEOTIDE SEQUENCE</scope>
</reference>
<sequence length="20" mass="2432">MQHKMKKCPVFLKVDENDLQ</sequence>
<evidence type="ECO:0000313" key="1">
    <source>
        <dbReference type="EMBL" id="JAH64097.1"/>
    </source>
</evidence>
<dbReference type="AlphaFoldDB" id="A0A0E9UE86"/>